<gene>
    <name evidence="7" type="ORF">CHLFYP18_00457</name>
</gene>
<keyword evidence="5" id="KW-0411">Iron-sulfur</keyword>
<dbReference type="GO" id="GO:0005829">
    <property type="term" value="C:cytosol"/>
    <property type="evidence" value="ECO:0007669"/>
    <property type="project" value="TreeGrafter"/>
</dbReference>
<name>A0A6N3DLZ2_9FIRM</name>
<dbReference type="SFLD" id="SFLDS00029">
    <property type="entry name" value="Radical_SAM"/>
    <property type="match status" value="1"/>
</dbReference>
<proteinExistence type="predicted"/>
<dbReference type="PANTHER" id="PTHR43409">
    <property type="entry name" value="ANAEROBIC MAGNESIUM-PROTOPORPHYRIN IX MONOMETHYL ESTER CYCLASE-RELATED"/>
    <property type="match status" value="1"/>
</dbReference>
<dbReference type="PANTHER" id="PTHR43409:SF7">
    <property type="entry name" value="BLL1977 PROTEIN"/>
    <property type="match status" value="1"/>
</dbReference>
<keyword evidence="4" id="KW-0408">Iron</keyword>
<dbReference type="GO" id="GO:0051536">
    <property type="term" value="F:iron-sulfur cluster binding"/>
    <property type="evidence" value="ECO:0007669"/>
    <property type="project" value="UniProtKB-KW"/>
</dbReference>
<evidence type="ECO:0000256" key="4">
    <source>
        <dbReference type="ARBA" id="ARBA00023004"/>
    </source>
</evidence>
<dbReference type="PROSITE" id="PS51918">
    <property type="entry name" value="RADICAL_SAM"/>
    <property type="match status" value="1"/>
</dbReference>
<evidence type="ECO:0000256" key="3">
    <source>
        <dbReference type="ARBA" id="ARBA00022723"/>
    </source>
</evidence>
<dbReference type="SFLD" id="SFLDG01082">
    <property type="entry name" value="B12-binding_domain_containing"/>
    <property type="match status" value="1"/>
</dbReference>
<dbReference type="SMART" id="SM00729">
    <property type="entry name" value="Elp3"/>
    <property type="match status" value="1"/>
</dbReference>
<dbReference type="EMBL" id="CACRUH010000033">
    <property type="protein sequence ID" value="VYU26773.1"/>
    <property type="molecule type" value="Genomic_DNA"/>
</dbReference>
<evidence type="ECO:0000256" key="2">
    <source>
        <dbReference type="ARBA" id="ARBA00022691"/>
    </source>
</evidence>
<evidence type="ECO:0000259" key="6">
    <source>
        <dbReference type="PROSITE" id="PS51918"/>
    </source>
</evidence>
<dbReference type="RefSeq" id="WP_029465992.1">
    <property type="nucleotide sequence ID" value="NZ_CACRUH010000033.1"/>
</dbReference>
<evidence type="ECO:0000256" key="1">
    <source>
        <dbReference type="ARBA" id="ARBA00001966"/>
    </source>
</evidence>
<feature type="domain" description="Radical SAM core" evidence="6">
    <location>
        <begin position="161"/>
        <end position="394"/>
    </location>
</feature>
<dbReference type="AlphaFoldDB" id="A0A6N3DLZ2"/>
<evidence type="ECO:0000313" key="7">
    <source>
        <dbReference type="EMBL" id="VYU26773.1"/>
    </source>
</evidence>
<evidence type="ECO:0000256" key="5">
    <source>
        <dbReference type="ARBA" id="ARBA00023014"/>
    </source>
</evidence>
<keyword evidence="3" id="KW-0479">Metal-binding</keyword>
<organism evidence="7">
    <name type="scientific">Hungatella hathewayi</name>
    <dbReference type="NCBI Taxonomy" id="154046"/>
    <lineage>
        <taxon>Bacteria</taxon>
        <taxon>Bacillati</taxon>
        <taxon>Bacillota</taxon>
        <taxon>Clostridia</taxon>
        <taxon>Lachnospirales</taxon>
        <taxon>Lachnospiraceae</taxon>
        <taxon>Hungatella</taxon>
    </lineage>
</organism>
<dbReference type="Pfam" id="PF04055">
    <property type="entry name" value="Radical_SAM"/>
    <property type="match status" value="1"/>
</dbReference>
<dbReference type="SUPFAM" id="SSF102114">
    <property type="entry name" value="Radical SAM enzymes"/>
    <property type="match status" value="1"/>
</dbReference>
<dbReference type="InterPro" id="IPR023404">
    <property type="entry name" value="rSAM_horseshoe"/>
</dbReference>
<reference evidence="7" key="1">
    <citation type="submission" date="2019-11" db="EMBL/GenBank/DDBJ databases">
        <authorList>
            <person name="Feng L."/>
        </authorList>
    </citation>
    <scope>NUCLEOTIDE SEQUENCE</scope>
    <source>
        <strain evidence="7">ChathewayiLFYP18</strain>
    </source>
</reference>
<protein>
    <submittedName>
        <fullName evidence="7">Coproporphyrinogen III oxidase</fullName>
    </submittedName>
</protein>
<dbReference type="InterPro" id="IPR058240">
    <property type="entry name" value="rSAM_sf"/>
</dbReference>
<sequence length="517" mass="60959">MKSCVINFYKSNKNYYKEDYESAYICSYLKTFGVCDIILYTPLEHLTLTKIYDLFFIKLYDAEQIKLLKYILQNNCIDIRRVFFFGQFSRNNYLLLLKDFSNCNGVIIEDEFDTISSIMQNPHLHEGLAYMHDTDICKHPKLSKHINIEQIPKADRTIAKKINQNYAEVIFSRGCKKKCSFCTIASSNFYDCKSNYLIIDEIKEIILTTGIHEIVFKDLSFDDRISKYGRDSLEELGQLIIQNNLNIKYNVNFCIGTFSHKNPEHISLFQILRKSGLVRILLGVESFINSDLVLYNKKYTVDDIIDTIELCRQNFIYPVCSFIFINPYSTLEQLKNNLCVCHHLGLLDFLPASLNTLRPEKESFLYKKLLEDKLIVLKENMEILWQDQDICIISKLFQCIYNDKKIWRTYIWISKLHDLAYELEYLGVRSEAKPILANIYKLFNDFNDINYNYLLSLINTVSTNSNINDLKHAFDTFLDFISNKYIHEFKALYRNIRKEIEIMKKLQSVFNVNNEVI</sequence>
<dbReference type="InterPro" id="IPR006638">
    <property type="entry name" value="Elp3/MiaA/NifB-like_rSAM"/>
</dbReference>
<dbReference type="InterPro" id="IPR007197">
    <property type="entry name" value="rSAM"/>
</dbReference>
<dbReference type="GO" id="GO:0046872">
    <property type="term" value="F:metal ion binding"/>
    <property type="evidence" value="ECO:0007669"/>
    <property type="project" value="UniProtKB-KW"/>
</dbReference>
<comment type="cofactor">
    <cofactor evidence="1">
        <name>[4Fe-4S] cluster</name>
        <dbReference type="ChEBI" id="CHEBI:49883"/>
    </cofactor>
</comment>
<dbReference type="GO" id="GO:0003824">
    <property type="term" value="F:catalytic activity"/>
    <property type="evidence" value="ECO:0007669"/>
    <property type="project" value="InterPro"/>
</dbReference>
<accession>A0A6N3DLZ2</accession>
<dbReference type="Gene3D" id="3.80.30.20">
    <property type="entry name" value="tm_1862 like domain"/>
    <property type="match status" value="1"/>
</dbReference>
<keyword evidence="2" id="KW-0949">S-adenosyl-L-methionine</keyword>
<dbReference type="InterPro" id="IPR051198">
    <property type="entry name" value="BchE-like"/>
</dbReference>